<gene>
    <name evidence="4" type="primary">LOC105363634</name>
</gene>
<organism evidence="3 4">
    <name type="scientific">Ceratosolen solmsi marchali</name>
    <dbReference type="NCBI Taxonomy" id="326594"/>
    <lineage>
        <taxon>Eukaryota</taxon>
        <taxon>Metazoa</taxon>
        <taxon>Ecdysozoa</taxon>
        <taxon>Arthropoda</taxon>
        <taxon>Hexapoda</taxon>
        <taxon>Insecta</taxon>
        <taxon>Pterygota</taxon>
        <taxon>Neoptera</taxon>
        <taxon>Endopterygota</taxon>
        <taxon>Hymenoptera</taxon>
        <taxon>Apocrita</taxon>
        <taxon>Proctotrupomorpha</taxon>
        <taxon>Chalcidoidea</taxon>
        <taxon>Agaonidae</taxon>
        <taxon>Agaoninae</taxon>
        <taxon>Ceratosolen</taxon>
    </lineage>
</organism>
<feature type="region of interest" description="Disordered" evidence="2">
    <location>
        <begin position="496"/>
        <end position="518"/>
    </location>
</feature>
<sequence>MKKKNKKKISGNEKTLKKTEKKLNSKHKKELAVLNEEDIETVIAQIEKEEASRQKVVEAVVSPPSRRVNFTLTPHPFKDELIMLGGEFCNGQKTVVYGDLFFYNINKNEWTVVKAPYAPPPRCSHQAIGTQSNNGEIWIFGGEFSSPSESQFYHYRDLWKFHIGEKKWEKILAPGGPSARSGHRMINIKKNLYVFGGFYDNHKDCKYFNDIYCFNMTNYVWNRIETSGIPPVPRSGCIVLPTPENKILIYGGYIKEKIKKDVYKGHIHSDMFLLTPEKNDETGLKWKWSTVKPSGITVSPRCSASAVIVQPNIAYIFGGVFDEEDNEEELNGRLFNDLFSLNLSKPQWHRVHLSGKTDLAVRKKRRTIKDNENEENIEENEIEDNTEDVETEIESALARTVVTDDDGIFTVTLGPTLSTNKVTSDVGVPVSDTFTPAARINASLAVKNNILYMYGGMIEDGDKQYTLNDFYSLDCKKLDKWTTIINDDISTLVLLDSSSSESESDEDIDEDNNEMEDA</sequence>
<keyword evidence="1" id="KW-0175">Coiled coil</keyword>
<dbReference type="InterPro" id="IPR015915">
    <property type="entry name" value="Kelch-typ_b-propeller"/>
</dbReference>
<proteinExistence type="predicted"/>
<feature type="compositionally biased region" description="Basic and acidic residues" evidence="2">
    <location>
        <begin position="10"/>
        <end position="23"/>
    </location>
</feature>
<reference evidence="4" key="1">
    <citation type="submission" date="2025-08" db="UniProtKB">
        <authorList>
            <consortium name="RefSeq"/>
        </authorList>
    </citation>
    <scope>IDENTIFICATION</scope>
</reference>
<keyword evidence="3" id="KW-1185">Reference proteome</keyword>
<evidence type="ECO:0000256" key="1">
    <source>
        <dbReference type="SAM" id="Coils"/>
    </source>
</evidence>
<protein>
    <submittedName>
        <fullName evidence="4">Kelch domain-containing protein 4</fullName>
    </submittedName>
</protein>
<dbReference type="Gene3D" id="2.120.10.80">
    <property type="entry name" value="Kelch-type beta propeller"/>
    <property type="match status" value="1"/>
</dbReference>
<feature type="compositionally biased region" description="Acidic residues" evidence="2">
    <location>
        <begin position="502"/>
        <end position="518"/>
    </location>
</feature>
<name>A0AAJ7DX53_9HYME</name>
<dbReference type="Proteomes" id="UP000695007">
    <property type="component" value="Unplaced"/>
</dbReference>
<feature type="region of interest" description="Disordered" evidence="2">
    <location>
        <begin position="1"/>
        <end position="27"/>
    </location>
</feature>
<dbReference type="PANTHER" id="PTHR46063">
    <property type="entry name" value="KELCH DOMAIN-CONTAINING PROTEIN"/>
    <property type="match status" value="1"/>
</dbReference>
<feature type="coiled-coil region" evidence="1">
    <location>
        <begin position="361"/>
        <end position="399"/>
    </location>
</feature>
<dbReference type="AlphaFoldDB" id="A0AAJ7DX53"/>
<dbReference type="Pfam" id="PF24681">
    <property type="entry name" value="Kelch_KLHDC2_KLHL20_DRC7"/>
    <property type="match status" value="1"/>
</dbReference>
<dbReference type="PANTHER" id="PTHR46063:SF1">
    <property type="entry name" value="KELCH DOMAIN-CONTAINING PROTEIN 4"/>
    <property type="match status" value="1"/>
</dbReference>
<accession>A0AAJ7DX53</accession>
<evidence type="ECO:0000313" key="4">
    <source>
        <dbReference type="RefSeq" id="XP_011499682.1"/>
    </source>
</evidence>
<dbReference type="RefSeq" id="XP_011499682.1">
    <property type="nucleotide sequence ID" value="XM_011501380.1"/>
</dbReference>
<evidence type="ECO:0000313" key="3">
    <source>
        <dbReference type="Proteomes" id="UP000695007"/>
    </source>
</evidence>
<dbReference type="InterPro" id="IPR052588">
    <property type="entry name" value="Kelch_domain_protein"/>
</dbReference>
<evidence type="ECO:0000256" key="2">
    <source>
        <dbReference type="SAM" id="MobiDB-lite"/>
    </source>
</evidence>
<dbReference type="KEGG" id="csol:105363634"/>
<dbReference type="GeneID" id="105363634"/>
<dbReference type="SUPFAM" id="SSF117281">
    <property type="entry name" value="Kelch motif"/>
    <property type="match status" value="2"/>
</dbReference>